<sequence>MKWSLLELRKYQHEPLQFETTLDLKEELLSREECLMDISPIDVKGMLTVNKEDYLLHYVMVYNMTLPSSRSLVPVLVEQEITVDEVFMTQEMWEKNSIDEADESILLIEGQTISLDESVADNILLEIPLKVLSAEEQAATVFPSGNEWELISEEEYKEQQRQKEKTKDNSAFSQLADFFEDEES</sequence>
<dbReference type="STRING" id="263852.SAMN02745116_01616"/>
<dbReference type="AlphaFoldDB" id="A0A1T4P2I7"/>
<dbReference type="OrthoDB" id="9790372at2"/>
<gene>
    <name evidence="2" type="ORF">SAMN02745116_01616</name>
</gene>
<feature type="compositionally biased region" description="Basic and acidic residues" evidence="1">
    <location>
        <begin position="157"/>
        <end position="168"/>
    </location>
</feature>
<dbReference type="RefSeq" id="WP_078807549.1">
    <property type="nucleotide sequence ID" value="NZ_FUXI01000018.1"/>
</dbReference>
<keyword evidence="3" id="KW-1185">Reference proteome</keyword>
<protein>
    <recommendedName>
        <fullName evidence="4">ACR, COG1399</fullName>
    </recommendedName>
</protein>
<accession>A0A1T4P2I7</accession>
<evidence type="ECO:0000313" key="3">
    <source>
        <dbReference type="Proteomes" id="UP000190328"/>
    </source>
</evidence>
<dbReference type="Proteomes" id="UP000190328">
    <property type="component" value="Unassembled WGS sequence"/>
</dbReference>
<evidence type="ECO:0008006" key="4">
    <source>
        <dbReference type="Google" id="ProtNLM"/>
    </source>
</evidence>
<dbReference type="InterPro" id="IPR003772">
    <property type="entry name" value="YceD"/>
</dbReference>
<proteinExistence type="predicted"/>
<organism evidence="2 3">
    <name type="scientific">Pilibacter termitis</name>
    <dbReference type="NCBI Taxonomy" id="263852"/>
    <lineage>
        <taxon>Bacteria</taxon>
        <taxon>Bacillati</taxon>
        <taxon>Bacillota</taxon>
        <taxon>Bacilli</taxon>
        <taxon>Lactobacillales</taxon>
        <taxon>Enterococcaceae</taxon>
        <taxon>Pilibacter</taxon>
    </lineage>
</organism>
<dbReference type="EMBL" id="FUXI01000018">
    <property type="protein sequence ID" value="SJZ85622.1"/>
    <property type="molecule type" value="Genomic_DNA"/>
</dbReference>
<dbReference type="Pfam" id="PF02620">
    <property type="entry name" value="YceD"/>
    <property type="match status" value="1"/>
</dbReference>
<reference evidence="3" key="1">
    <citation type="submission" date="2017-02" db="EMBL/GenBank/DDBJ databases">
        <authorList>
            <person name="Varghese N."/>
            <person name="Submissions S."/>
        </authorList>
    </citation>
    <scope>NUCLEOTIDE SEQUENCE [LARGE SCALE GENOMIC DNA]</scope>
    <source>
        <strain evidence="3">ATCC BAA-1030</strain>
    </source>
</reference>
<evidence type="ECO:0000313" key="2">
    <source>
        <dbReference type="EMBL" id="SJZ85622.1"/>
    </source>
</evidence>
<name>A0A1T4P2I7_9ENTE</name>
<feature type="region of interest" description="Disordered" evidence="1">
    <location>
        <begin position="155"/>
        <end position="184"/>
    </location>
</feature>
<evidence type="ECO:0000256" key="1">
    <source>
        <dbReference type="SAM" id="MobiDB-lite"/>
    </source>
</evidence>